<protein>
    <submittedName>
        <fullName evidence="2">Uncharacterized protein</fullName>
    </submittedName>
</protein>
<dbReference type="EMBL" id="AZHO01000011">
    <property type="protein sequence ID" value="KMT60098.1"/>
    <property type="molecule type" value="Genomic_DNA"/>
</dbReference>
<evidence type="ECO:0000313" key="2">
    <source>
        <dbReference type="EMBL" id="KMT60098.1"/>
    </source>
</evidence>
<keyword evidence="1" id="KW-1133">Transmembrane helix</keyword>
<feature type="transmembrane region" description="Helical" evidence="1">
    <location>
        <begin position="12"/>
        <end position="33"/>
    </location>
</feature>
<accession>A0A0J8GH78</accession>
<sequence>MQRVKKRRNIIILSILAIIVAILVVLGIIFGVFQRQEVHDDYNVAYEINGKLYEVFPISATDIGVDKKKENKHFYFRVNSYYNLEYLFRIAYGQYELNEPSLDKNYAGKLDYSIADNAYVTQEDVYKTKDDMYAVYSFHDKNGKEIYKYDPEETSSDKFVTRIKPTILQGYKKSDISSYDDFLDITELFKEKLNKTVKVRVDDTKNMVIFSIK</sequence>
<dbReference type="PATRIC" id="fig|1430899.3.peg.1056"/>
<dbReference type="AlphaFoldDB" id="A0A0J8GH78"/>
<reference evidence="2 3" key="1">
    <citation type="journal article" date="2015" name="Genome Biol. Evol.">
        <title>Comparative Genomics of Listeria Sensu Lato: Genus-Wide Differences in Evolutionary Dynamics and the Progressive Gain of Complex, Potentially Pathogenicity-Related Traits through Lateral Gene Transfer.</title>
        <authorList>
            <person name="Chiara M."/>
            <person name="Caruso M."/>
            <person name="D'Erchia A.M."/>
            <person name="Manzari C."/>
            <person name="Fraccalvieri R."/>
            <person name="Goffredo E."/>
            <person name="Latorre L."/>
            <person name="Miccolupo A."/>
            <person name="Padalino I."/>
            <person name="Santagada G."/>
            <person name="Chiocco D."/>
            <person name="Pesole G."/>
            <person name="Horner D.S."/>
            <person name="Parisi A."/>
        </authorList>
    </citation>
    <scope>NUCLEOTIDE SEQUENCE [LARGE SCALE GENOMIC DNA]</scope>
    <source>
        <strain evidence="2 3">1991</strain>
    </source>
</reference>
<keyword evidence="1" id="KW-0812">Transmembrane</keyword>
<organism evidence="2 3">
    <name type="scientific">Listeria fleischmannii 1991</name>
    <dbReference type="NCBI Taxonomy" id="1430899"/>
    <lineage>
        <taxon>Bacteria</taxon>
        <taxon>Bacillati</taxon>
        <taxon>Bacillota</taxon>
        <taxon>Bacilli</taxon>
        <taxon>Bacillales</taxon>
        <taxon>Listeriaceae</taxon>
        <taxon>Listeria</taxon>
    </lineage>
</organism>
<keyword evidence="3" id="KW-1185">Reference proteome</keyword>
<gene>
    <name evidence="2" type="ORF">X560_1024</name>
</gene>
<evidence type="ECO:0000313" key="3">
    <source>
        <dbReference type="Proteomes" id="UP000052258"/>
    </source>
</evidence>
<dbReference type="OrthoDB" id="2364436at2"/>
<dbReference type="Proteomes" id="UP000052258">
    <property type="component" value="Unassembled WGS sequence"/>
</dbReference>
<proteinExistence type="predicted"/>
<name>A0A0J8GH78_9LIST</name>
<dbReference type="RefSeq" id="WP_007472979.1">
    <property type="nucleotide sequence ID" value="NZ_KQ130613.1"/>
</dbReference>
<keyword evidence="1" id="KW-0472">Membrane</keyword>
<comment type="caution">
    <text evidence="2">The sequence shown here is derived from an EMBL/GenBank/DDBJ whole genome shotgun (WGS) entry which is preliminary data.</text>
</comment>
<evidence type="ECO:0000256" key="1">
    <source>
        <dbReference type="SAM" id="Phobius"/>
    </source>
</evidence>